<reference evidence="1 2" key="1">
    <citation type="journal article" date="2013" name="Proc. Natl. Acad. Sci. U.S.A.">
        <title>Candidate phylum TM6 genome recovered from a hospital sink biofilm provides genomic insights into this uncultivated phylum.</title>
        <authorList>
            <person name="McLean J.S."/>
            <person name="Lombardo M.J."/>
            <person name="Badger J.H."/>
            <person name="Edlund A."/>
            <person name="Novotny M."/>
            <person name="Yee-Greenbaum J."/>
            <person name="Vyahhi N."/>
            <person name="Hall A.P."/>
            <person name="Yang Y."/>
            <person name="Dupont C.L."/>
            <person name="Ziegler M.G."/>
            <person name="Chitsaz H."/>
            <person name="Allen A.E."/>
            <person name="Yooseph S."/>
            <person name="Tesler G."/>
            <person name="Pevzner P.A."/>
            <person name="Friedman R.M."/>
            <person name="Nealson K.H."/>
            <person name="Venter J.C."/>
            <person name="Lasken R.S."/>
        </authorList>
    </citation>
    <scope>NUCLEOTIDE SEQUENCE [LARGE SCALE GENOMIC DNA]</scope>
    <source>
        <strain evidence="1 2">TM6SC1</strain>
    </source>
</reference>
<keyword evidence="2" id="KW-1185">Reference proteome</keyword>
<dbReference type="EMBL" id="ARQD01000001">
    <property type="protein sequence ID" value="KIX85660.1"/>
    <property type="molecule type" value="Genomic_DNA"/>
</dbReference>
<dbReference type="AlphaFoldDB" id="A0A0D2I3D5"/>
<name>A0A0D2I3D5_9BACT</name>
<proteinExistence type="predicted"/>
<sequence length="183" mass="19648">MFKHIIFFSFLSFSIQAMEKHQSIEFSGRSVLASSILGNIRVRYNGINYSVINNEKEVQVPMYSVDALLRKMKPEHLKKFITCGYIKVKRFEDGCYALESRIRGEGGGILGANVGFWTGKFITHLVAQTGIAIATTGVAIVCPPAATPFFYAAQATIAPAVEAASNVVGLGIGIVGAATTGPV</sequence>
<evidence type="ECO:0000313" key="2">
    <source>
        <dbReference type="Proteomes" id="UP000032214"/>
    </source>
</evidence>
<comment type="caution">
    <text evidence="1">The sequence shown here is derived from an EMBL/GenBank/DDBJ whole genome shotgun (WGS) entry which is preliminary data.</text>
</comment>
<gene>
    <name evidence="1" type="ORF">J120_01845</name>
</gene>
<evidence type="ECO:0000313" key="1">
    <source>
        <dbReference type="EMBL" id="KIX85660.1"/>
    </source>
</evidence>
<dbReference type="Proteomes" id="UP000032214">
    <property type="component" value="Unassembled WGS sequence"/>
</dbReference>
<organism evidence="1 2">
    <name type="scientific">candidate division TM6 bacterium JCVI TM6SC1</name>
    <dbReference type="NCBI Taxonomy" id="1306947"/>
    <lineage>
        <taxon>Bacteria</taxon>
        <taxon>Candidatus Babelota</taxon>
        <taxon>Vermiphilus</taxon>
    </lineage>
</organism>
<protein>
    <submittedName>
        <fullName evidence="1">Uncharacterized protein</fullName>
    </submittedName>
</protein>
<accession>A0A0D2I3D5</accession>